<evidence type="ECO:0000313" key="1">
    <source>
        <dbReference type="EMBL" id="PIA29550.1"/>
    </source>
</evidence>
<protein>
    <submittedName>
        <fullName evidence="1">Uncharacterized protein</fullName>
    </submittedName>
</protein>
<dbReference type="EMBL" id="KZ305076">
    <property type="protein sequence ID" value="PIA29550.1"/>
    <property type="molecule type" value="Genomic_DNA"/>
</dbReference>
<dbReference type="InParanoid" id="A0A2G5CE53"/>
<reference evidence="1 2" key="1">
    <citation type="submission" date="2017-09" db="EMBL/GenBank/DDBJ databases">
        <title>WGS assembly of Aquilegia coerulea Goldsmith.</title>
        <authorList>
            <person name="Hodges S."/>
            <person name="Kramer E."/>
            <person name="Nordborg M."/>
            <person name="Tomkins J."/>
            <person name="Borevitz J."/>
            <person name="Derieg N."/>
            <person name="Yan J."/>
            <person name="Mihaltcheva S."/>
            <person name="Hayes R.D."/>
            <person name="Rokhsar D."/>
        </authorList>
    </citation>
    <scope>NUCLEOTIDE SEQUENCE [LARGE SCALE GENOMIC DNA]</scope>
    <source>
        <strain evidence="2">cv. Goldsmith</strain>
    </source>
</reference>
<organism evidence="1 2">
    <name type="scientific">Aquilegia coerulea</name>
    <name type="common">Rocky mountain columbine</name>
    <dbReference type="NCBI Taxonomy" id="218851"/>
    <lineage>
        <taxon>Eukaryota</taxon>
        <taxon>Viridiplantae</taxon>
        <taxon>Streptophyta</taxon>
        <taxon>Embryophyta</taxon>
        <taxon>Tracheophyta</taxon>
        <taxon>Spermatophyta</taxon>
        <taxon>Magnoliopsida</taxon>
        <taxon>Ranunculales</taxon>
        <taxon>Ranunculaceae</taxon>
        <taxon>Thalictroideae</taxon>
        <taxon>Aquilegia</taxon>
    </lineage>
</organism>
<name>A0A2G5CE53_AQUCA</name>
<dbReference type="Proteomes" id="UP000230069">
    <property type="component" value="Unassembled WGS sequence"/>
</dbReference>
<proteinExistence type="predicted"/>
<keyword evidence="2" id="KW-1185">Reference proteome</keyword>
<dbReference type="AlphaFoldDB" id="A0A2G5CE53"/>
<accession>A0A2G5CE53</accession>
<evidence type="ECO:0000313" key="2">
    <source>
        <dbReference type="Proteomes" id="UP000230069"/>
    </source>
</evidence>
<sequence>MLGEEKSPPLALCDILWNGGIQRDLYSRFQTHYYQNGFLQINLIVGKRYNCKDCLEEHIVTEGGLGCTCSKRLDLVYQNHILYV</sequence>
<gene>
    <name evidence="1" type="ORF">AQUCO_05900053v1</name>
</gene>